<organism evidence="2">
    <name type="scientific">Theileria annulata</name>
    <dbReference type="NCBI Taxonomy" id="5874"/>
    <lineage>
        <taxon>Eukaryota</taxon>
        <taxon>Sar</taxon>
        <taxon>Alveolata</taxon>
        <taxon>Apicomplexa</taxon>
        <taxon>Aconoidasida</taxon>
        <taxon>Piroplasmida</taxon>
        <taxon>Theileriidae</taxon>
        <taxon>Theileria</taxon>
    </lineage>
</organism>
<evidence type="ECO:0000313" key="2">
    <source>
        <dbReference type="EMBL" id="SVP89179.1"/>
    </source>
</evidence>
<protein>
    <submittedName>
        <fullName evidence="2">Myb-like DNA-binding domain containing protein, putative</fullName>
    </submittedName>
</protein>
<reference evidence="2" key="1">
    <citation type="submission" date="2018-07" db="EMBL/GenBank/DDBJ databases">
        <authorList>
            <person name="Quirk P.G."/>
            <person name="Krulwich T.A."/>
        </authorList>
    </citation>
    <scope>NUCLEOTIDE SEQUENCE</scope>
    <source>
        <strain evidence="2">Anand</strain>
    </source>
</reference>
<dbReference type="EMBL" id="UIVT01000001">
    <property type="protein sequence ID" value="SVP89179.1"/>
    <property type="molecule type" value="Genomic_DNA"/>
</dbReference>
<dbReference type="EMBL" id="UIVS01000001">
    <property type="protein sequence ID" value="SVP90319.1"/>
    <property type="molecule type" value="Genomic_DNA"/>
</dbReference>
<dbReference type="VEuPathDB" id="PiroplasmaDB:TA16945"/>
<proteinExistence type="predicted"/>
<keyword evidence="2" id="KW-0238">DNA-binding</keyword>
<evidence type="ECO:0000313" key="3">
    <source>
        <dbReference type="EMBL" id="SVP90319.1"/>
    </source>
</evidence>
<gene>
    <name evidence="2" type="ORF">TAT_000103100</name>
    <name evidence="3" type="ORF">TAV_000102400</name>
</gene>
<dbReference type="AlphaFoldDB" id="A0A3B0MVL1"/>
<name>A0A3B0MVL1_THEAN</name>
<dbReference type="InterPro" id="IPR001005">
    <property type="entry name" value="SANT/Myb"/>
</dbReference>
<dbReference type="SUPFAM" id="SSF46689">
    <property type="entry name" value="Homeodomain-like"/>
    <property type="match status" value="1"/>
</dbReference>
<evidence type="ECO:0000259" key="1">
    <source>
        <dbReference type="SMART" id="SM00717"/>
    </source>
</evidence>
<accession>A0A3B0MVL1</accession>
<dbReference type="GO" id="GO:0003677">
    <property type="term" value="F:DNA binding"/>
    <property type="evidence" value="ECO:0007669"/>
    <property type="project" value="UniProtKB-KW"/>
</dbReference>
<dbReference type="CDD" id="cd00167">
    <property type="entry name" value="SANT"/>
    <property type="match status" value="1"/>
</dbReference>
<dbReference type="PANTHER" id="PTHR47430:SF4">
    <property type="entry name" value="GB|AAC33480.1"/>
    <property type="match status" value="1"/>
</dbReference>
<feature type="domain" description="Myb-like" evidence="1">
    <location>
        <begin position="94"/>
        <end position="145"/>
    </location>
</feature>
<dbReference type="InterPro" id="IPR009057">
    <property type="entry name" value="Homeodomain-like_sf"/>
</dbReference>
<dbReference type="SMART" id="SM00717">
    <property type="entry name" value="SANT"/>
    <property type="match status" value="1"/>
</dbReference>
<sequence>MSEKNSSTTPKITKYDDDFKTGKFTKEESDKIKKAVDDFISENYNCPREAALKRLIRKRGNVPSPLIYIAQETLPNRHPRSVYNFFRRHILYNKTGKWTNEELFALLKTYFLNEESGINSWKSVTKQLKRSPEQIHDKFREIKHYISKFRSVVQNSELSEADKISRIGKMTKGATKGSTKKGSKGSLDVTPDFQQKLYDLVREIMSKDTNLSLENVPWARVQSNFPQHSITRLRIHFNMTILPKVYSTLYPGFNPTMVSRICFRWMRKLLKRPNSSNLKFLSEVDFKSKFPQVPLMYIRYCIRRTLIRMVRKFKFQVMNQETLTESVGNLDLEVLQKIPSDSVEGIFSRREFNLLVKFTYTDLEVKRWKKHDKEILKKIKNDILPLCKLC</sequence>
<dbReference type="PANTHER" id="PTHR47430">
    <property type="entry name" value="GB|AAC33480.1"/>
    <property type="match status" value="1"/>
</dbReference>